<keyword evidence="2" id="KW-0229">DNA integration</keyword>
<dbReference type="InterPro" id="IPR010998">
    <property type="entry name" value="Integrase_recombinase_N"/>
</dbReference>
<evidence type="ECO:0000256" key="5">
    <source>
        <dbReference type="PROSITE-ProRule" id="PRU01248"/>
    </source>
</evidence>
<dbReference type="GO" id="GO:0003677">
    <property type="term" value="F:DNA binding"/>
    <property type="evidence" value="ECO:0007669"/>
    <property type="project" value="UniProtKB-UniRule"/>
</dbReference>
<dbReference type="Pfam" id="PF00589">
    <property type="entry name" value="Phage_integrase"/>
    <property type="match status" value="1"/>
</dbReference>
<dbReference type="RefSeq" id="WP_116415762.1">
    <property type="nucleotide sequence ID" value="NZ_NBWZ01000001.1"/>
</dbReference>
<keyword evidence="9" id="KW-1185">Reference proteome</keyword>
<reference evidence="8 9" key="1">
    <citation type="submission" date="2017-04" db="EMBL/GenBank/DDBJ databases">
        <title>Comparative genome analysis of Subtercola boreus.</title>
        <authorList>
            <person name="Cho Y.-J."/>
            <person name="Cho A."/>
            <person name="Kim O.-S."/>
            <person name="Lee J.-I."/>
        </authorList>
    </citation>
    <scope>NUCLEOTIDE SEQUENCE [LARGE SCALE GENOMIC DNA]</scope>
    <source>
        <strain evidence="8 9">K300</strain>
    </source>
</reference>
<dbReference type="InterPro" id="IPR011010">
    <property type="entry name" value="DNA_brk_join_enz"/>
</dbReference>
<keyword evidence="4" id="KW-0233">DNA recombination</keyword>
<dbReference type="AlphaFoldDB" id="A0A3E0VK87"/>
<evidence type="ECO:0000256" key="4">
    <source>
        <dbReference type="ARBA" id="ARBA00023172"/>
    </source>
</evidence>
<organism evidence="8 9">
    <name type="scientific">Subtercola boreus</name>
    <dbReference type="NCBI Taxonomy" id="120213"/>
    <lineage>
        <taxon>Bacteria</taxon>
        <taxon>Bacillati</taxon>
        <taxon>Actinomycetota</taxon>
        <taxon>Actinomycetes</taxon>
        <taxon>Micrococcales</taxon>
        <taxon>Microbacteriaceae</taxon>
        <taxon>Subtercola</taxon>
    </lineage>
</organism>
<dbReference type="PANTHER" id="PTHR30629:SF6">
    <property type="entry name" value="PROPHAGE INTEGRASE INTA-RELATED"/>
    <property type="match status" value="1"/>
</dbReference>
<dbReference type="GO" id="GO:0006310">
    <property type="term" value="P:DNA recombination"/>
    <property type="evidence" value="ECO:0007669"/>
    <property type="project" value="UniProtKB-KW"/>
</dbReference>
<name>A0A3E0VK87_9MICO</name>
<dbReference type="InterPro" id="IPR004107">
    <property type="entry name" value="Integrase_SAM-like_N"/>
</dbReference>
<dbReference type="PROSITE" id="PS51898">
    <property type="entry name" value="TYR_RECOMBINASE"/>
    <property type="match status" value="1"/>
</dbReference>
<feature type="domain" description="Tyr recombinase" evidence="6">
    <location>
        <begin position="250"/>
        <end position="470"/>
    </location>
</feature>
<comment type="similarity">
    <text evidence="1">Belongs to the 'phage' integrase family.</text>
</comment>
<dbReference type="Proteomes" id="UP000256486">
    <property type="component" value="Unassembled WGS sequence"/>
</dbReference>
<dbReference type="InterPro" id="IPR044068">
    <property type="entry name" value="CB"/>
</dbReference>
<dbReference type="Gene3D" id="1.10.443.10">
    <property type="entry name" value="Intergrase catalytic core"/>
    <property type="match status" value="1"/>
</dbReference>
<evidence type="ECO:0000259" key="6">
    <source>
        <dbReference type="PROSITE" id="PS51898"/>
    </source>
</evidence>
<evidence type="ECO:0000256" key="1">
    <source>
        <dbReference type="ARBA" id="ARBA00008857"/>
    </source>
</evidence>
<accession>A0A3E0VK87</accession>
<protein>
    <recommendedName>
        <fullName evidence="10">Integrase</fullName>
    </recommendedName>
</protein>
<gene>
    <name evidence="8" type="ORF">B7R54_15105</name>
</gene>
<dbReference type="InterPro" id="IPR050808">
    <property type="entry name" value="Phage_Integrase"/>
</dbReference>
<dbReference type="EMBL" id="NBWZ01000001">
    <property type="protein sequence ID" value="RFA10384.1"/>
    <property type="molecule type" value="Genomic_DNA"/>
</dbReference>
<evidence type="ECO:0008006" key="10">
    <source>
        <dbReference type="Google" id="ProtNLM"/>
    </source>
</evidence>
<evidence type="ECO:0000256" key="2">
    <source>
        <dbReference type="ARBA" id="ARBA00022908"/>
    </source>
</evidence>
<dbReference type="InterPro" id="IPR013762">
    <property type="entry name" value="Integrase-like_cat_sf"/>
</dbReference>
<dbReference type="SUPFAM" id="SSF56349">
    <property type="entry name" value="DNA breaking-rejoining enzymes"/>
    <property type="match status" value="1"/>
</dbReference>
<dbReference type="Gene3D" id="1.10.150.130">
    <property type="match status" value="1"/>
</dbReference>
<proteinExistence type="inferred from homology"/>
<dbReference type="OrthoDB" id="1822491at2"/>
<dbReference type="InterPro" id="IPR002104">
    <property type="entry name" value="Integrase_catalytic"/>
</dbReference>
<sequence>MVTIADLTVGERWVYFDSKRGAVEVIVHTLGRRLPERVKVEFVTDEFEGQTEWIPPTRLKVPWDQADTFEPASIPRREYGSGSVYRDGQGRWNAVVSIRSSDGKRRRRAARSKSEAVVRAKLGGLLVESKLAAEAYDLARRSVGHPTVAEWLDEWFRTIATRKIRPKTAATYRTVITKQIVPHIGDIPLVALKPSDVRGLDAAIISDGRSSTTSAQAYRILSVALKYAVREEIIPRNVAELVDSPRRAINRNSALTVEQCRRVIAAATGDPLESLWVAVLLTGARQGELLGLEHSRVSDFLEVSWQLQRLPWQHGCGDTCGRIRGTDCSSRRVVAPADWECRYLQGGFWLTRPKSVAGARLIPLIEPLKALMNDHISADEGPNPHGLVWHEKNGAPIDPGVQSRKWHALLVAAGVPDMRLHDGRHSAVDLMYESGMPEDIIRQIVGHSTTEMTRAYRSQRAGARLSNAMGSLEAMMRNTE</sequence>
<dbReference type="Pfam" id="PF14659">
    <property type="entry name" value="Phage_int_SAM_3"/>
    <property type="match status" value="1"/>
</dbReference>
<dbReference type="PROSITE" id="PS51900">
    <property type="entry name" value="CB"/>
    <property type="match status" value="1"/>
</dbReference>
<evidence type="ECO:0000259" key="7">
    <source>
        <dbReference type="PROSITE" id="PS51900"/>
    </source>
</evidence>
<dbReference type="PANTHER" id="PTHR30629">
    <property type="entry name" value="PROPHAGE INTEGRASE"/>
    <property type="match status" value="1"/>
</dbReference>
<comment type="caution">
    <text evidence="8">The sequence shown here is derived from an EMBL/GenBank/DDBJ whole genome shotgun (WGS) entry which is preliminary data.</text>
</comment>
<evidence type="ECO:0000313" key="8">
    <source>
        <dbReference type="EMBL" id="RFA10384.1"/>
    </source>
</evidence>
<dbReference type="GO" id="GO:0015074">
    <property type="term" value="P:DNA integration"/>
    <property type="evidence" value="ECO:0007669"/>
    <property type="project" value="UniProtKB-KW"/>
</dbReference>
<evidence type="ECO:0000256" key="3">
    <source>
        <dbReference type="ARBA" id="ARBA00023125"/>
    </source>
</evidence>
<evidence type="ECO:0000313" key="9">
    <source>
        <dbReference type="Proteomes" id="UP000256486"/>
    </source>
</evidence>
<keyword evidence="3 5" id="KW-0238">DNA-binding</keyword>
<feature type="domain" description="Core-binding (CB)" evidence="7">
    <location>
        <begin position="146"/>
        <end position="229"/>
    </location>
</feature>